<keyword evidence="1" id="KW-0812">Transmembrane</keyword>
<evidence type="ECO:0000313" key="3">
    <source>
        <dbReference type="Proteomes" id="UP001498421"/>
    </source>
</evidence>
<evidence type="ECO:0000313" key="2">
    <source>
        <dbReference type="EMBL" id="KAK7432047.1"/>
    </source>
</evidence>
<dbReference type="InterPro" id="IPR021047">
    <property type="entry name" value="Mannosyltransferase_CMT1"/>
</dbReference>
<gene>
    <name evidence="2" type="ORF">QQZ08_001337</name>
</gene>
<keyword evidence="3" id="KW-1185">Reference proteome</keyword>
<protein>
    <submittedName>
        <fullName evidence="2">Uncharacterized protein</fullName>
    </submittedName>
</protein>
<accession>A0ABR1IGX9</accession>
<dbReference type="Proteomes" id="UP001498421">
    <property type="component" value="Unassembled WGS sequence"/>
</dbReference>
<feature type="transmembrane region" description="Helical" evidence="1">
    <location>
        <begin position="21"/>
        <end position="41"/>
    </location>
</feature>
<proteinExistence type="predicted"/>
<evidence type="ECO:0000256" key="1">
    <source>
        <dbReference type="SAM" id="Phobius"/>
    </source>
</evidence>
<dbReference type="Pfam" id="PF11735">
    <property type="entry name" value="CAP59_mtransfer"/>
    <property type="match status" value="1"/>
</dbReference>
<dbReference type="PANTHER" id="PTHR34144">
    <property type="entry name" value="CHROMOSOME 8, WHOLE GENOME SHOTGUN SEQUENCE"/>
    <property type="match status" value="1"/>
</dbReference>
<sequence>MLRQLRRCSTIRGPVASRIVSVLRTFLFAFIVWTILDIIIMHRRLDKASREHQAQGKLRKPVRVYIASLHWNNEKILRESWNQGVLDLATALGPENVFVSVFESGSKDKSKAALRELDKALGALGVGRNITVDNTTHADEIKSPPTELNDGLV</sequence>
<keyword evidence="1" id="KW-0472">Membrane</keyword>
<dbReference type="EMBL" id="JAZAVK010000007">
    <property type="protein sequence ID" value="KAK7432047.1"/>
    <property type="molecule type" value="Genomic_DNA"/>
</dbReference>
<dbReference type="PANTHER" id="PTHR34144:SF7">
    <property type="entry name" value="EXPORT PROTEIN (CAP59), PUTATIVE (AFU_ORTHOLOGUE AFUA_7G05020)-RELATED"/>
    <property type="match status" value="1"/>
</dbReference>
<name>A0ABR1IGX9_9HYPO</name>
<keyword evidence="1" id="KW-1133">Transmembrane helix</keyword>
<comment type="caution">
    <text evidence="2">The sequence shown here is derived from an EMBL/GenBank/DDBJ whole genome shotgun (WGS) entry which is preliminary data.</text>
</comment>
<reference evidence="2 3" key="1">
    <citation type="journal article" date="2025" name="Microbiol. Resour. Announc.">
        <title>Draft genome sequences for Neonectria magnoliae and Neonectria punicea, canker pathogens of Liriodendron tulipifera and Acer saccharum in West Virginia.</title>
        <authorList>
            <person name="Petronek H.M."/>
            <person name="Kasson M.T."/>
            <person name="Metheny A.M."/>
            <person name="Stauder C.M."/>
            <person name="Lovett B."/>
            <person name="Lynch S.C."/>
            <person name="Garnas J.R."/>
            <person name="Kasson L.R."/>
            <person name="Stajich J.E."/>
        </authorList>
    </citation>
    <scope>NUCLEOTIDE SEQUENCE [LARGE SCALE GENOMIC DNA]</scope>
    <source>
        <strain evidence="2 3">NRRL 64651</strain>
    </source>
</reference>
<organism evidence="2 3">
    <name type="scientific">Neonectria magnoliae</name>
    <dbReference type="NCBI Taxonomy" id="2732573"/>
    <lineage>
        <taxon>Eukaryota</taxon>
        <taxon>Fungi</taxon>
        <taxon>Dikarya</taxon>
        <taxon>Ascomycota</taxon>
        <taxon>Pezizomycotina</taxon>
        <taxon>Sordariomycetes</taxon>
        <taxon>Hypocreomycetidae</taxon>
        <taxon>Hypocreales</taxon>
        <taxon>Nectriaceae</taxon>
        <taxon>Neonectria</taxon>
    </lineage>
</organism>